<dbReference type="SUPFAM" id="SSF52949">
    <property type="entry name" value="Macro domain-like"/>
    <property type="match status" value="1"/>
</dbReference>
<feature type="region of interest" description="Disordered" evidence="1">
    <location>
        <begin position="98"/>
        <end position="132"/>
    </location>
</feature>
<dbReference type="PANTHER" id="PTHR12521">
    <property type="entry name" value="PROTEIN C6ORF130"/>
    <property type="match status" value="1"/>
</dbReference>
<dbReference type="RefSeq" id="XP_016615169.1">
    <property type="nucleotide sequence ID" value="XM_016768782.1"/>
</dbReference>
<evidence type="ECO:0000313" key="2">
    <source>
        <dbReference type="EMBL" id="KIW88500.1"/>
    </source>
</evidence>
<dbReference type="AlphaFoldDB" id="A0A0D2HC94"/>
<dbReference type="GeneID" id="27703997"/>
<dbReference type="Gene3D" id="3.40.220.10">
    <property type="entry name" value="Leucine Aminopeptidase, subunit E, domain 1"/>
    <property type="match status" value="1"/>
</dbReference>
<proteinExistence type="predicted"/>
<dbReference type="EMBL" id="KN846999">
    <property type="protein sequence ID" value="KIW88500.1"/>
    <property type="molecule type" value="Genomic_DNA"/>
</dbReference>
<organism evidence="2 3">
    <name type="scientific">Cladophialophora bantiana (strain ATCC 10958 / CBS 173.52 / CDC B-1940 / NIH 8579)</name>
    <name type="common">Xylohypha bantiana</name>
    <dbReference type="NCBI Taxonomy" id="1442370"/>
    <lineage>
        <taxon>Eukaryota</taxon>
        <taxon>Fungi</taxon>
        <taxon>Dikarya</taxon>
        <taxon>Ascomycota</taxon>
        <taxon>Pezizomycotina</taxon>
        <taxon>Eurotiomycetes</taxon>
        <taxon>Chaetothyriomycetidae</taxon>
        <taxon>Chaetothyriales</taxon>
        <taxon>Herpotrichiellaceae</taxon>
        <taxon>Cladophialophora</taxon>
    </lineage>
</organism>
<evidence type="ECO:0000313" key="3">
    <source>
        <dbReference type="Proteomes" id="UP000053789"/>
    </source>
</evidence>
<dbReference type="HOGENOM" id="CLU_725692_0_0_1"/>
<dbReference type="InterPro" id="IPR043472">
    <property type="entry name" value="Macro_dom-like"/>
</dbReference>
<protein>
    <submittedName>
        <fullName evidence="2">Uncharacterized protein</fullName>
    </submittedName>
</protein>
<evidence type="ECO:0000256" key="1">
    <source>
        <dbReference type="SAM" id="MobiDB-lite"/>
    </source>
</evidence>
<gene>
    <name evidence="2" type="ORF">Z519_11069</name>
</gene>
<reference evidence="2" key="1">
    <citation type="submission" date="2015-01" db="EMBL/GenBank/DDBJ databases">
        <title>The Genome Sequence of Cladophialophora bantiana CBS 173.52.</title>
        <authorList>
            <consortium name="The Broad Institute Genomics Platform"/>
            <person name="Cuomo C."/>
            <person name="de Hoog S."/>
            <person name="Gorbushina A."/>
            <person name="Stielow B."/>
            <person name="Teixiera M."/>
            <person name="Abouelleil A."/>
            <person name="Chapman S.B."/>
            <person name="Priest M."/>
            <person name="Young S.K."/>
            <person name="Wortman J."/>
            <person name="Nusbaum C."/>
            <person name="Birren B."/>
        </authorList>
    </citation>
    <scope>NUCLEOTIDE SEQUENCE [LARGE SCALE GENOMIC DNA]</scope>
    <source>
        <strain evidence="2">CBS 173.52</strain>
    </source>
</reference>
<name>A0A0D2HC94_CLAB1</name>
<dbReference type="Proteomes" id="UP000053789">
    <property type="component" value="Unassembled WGS sequence"/>
</dbReference>
<dbReference type="PANTHER" id="PTHR12521:SF0">
    <property type="entry name" value="ADP-RIBOSE GLYCOHYDROLASE OARD1"/>
    <property type="match status" value="1"/>
</dbReference>
<feature type="compositionally biased region" description="Acidic residues" evidence="1">
    <location>
        <begin position="369"/>
        <end position="378"/>
    </location>
</feature>
<dbReference type="InterPro" id="IPR050892">
    <property type="entry name" value="ADP-ribose_metab_enzymes"/>
</dbReference>
<dbReference type="GO" id="GO:0140291">
    <property type="term" value="P:peptidyl-glutamate ADP-deribosylation"/>
    <property type="evidence" value="ECO:0007669"/>
    <property type="project" value="TreeGrafter"/>
</dbReference>
<dbReference type="VEuPathDB" id="FungiDB:Z519_11069"/>
<dbReference type="OrthoDB" id="2155246at2759"/>
<accession>A0A0D2HC94</accession>
<sequence>MELGDFTKYYRILGLPNHASLEELDERYFELIEYWTMKGRGANDNGGPKLELHLIDQAYKAILLKAIRENEETRKPAPSTYTMKDISQGQDRIIRSCLDNGESWNPPPEERSSSLDFEDTLEERSPSPQFEDISDRLKVGPVEEEVEDCLGTAPGFSINEISGELHHAPDRAVIVHAVNCQGVWGYGVALYLRRLYPEAFKIYKAHCESTNRPYDLIGSCLLIPPQPSDYENEIRIRLKGTANTIPLGQSVFRPRRWIACLFTSIGYGKPNMKTNNPGKDPPNKIIPNTRMALEELRVRLEDYGPTNFNPRTAWKTEADKPGEIWSPKFNSGAFGVDWEDTRMVIDEEFEGFERPWTVIEKFNKNEYGSPDDDGENDTDERRNTRECCGLTCPV</sequence>
<feature type="region of interest" description="Disordered" evidence="1">
    <location>
        <begin position="363"/>
        <end position="385"/>
    </location>
</feature>
<keyword evidence="3" id="KW-1185">Reference proteome</keyword>